<comment type="similarity">
    <text evidence="7">Belongs to the binding-protein-dependent transport system permease family.</text>
</comment>
<evidence type="ECO:0000256" key="3">
    <source>
        <dbReference type="ARBA" id="ARBA00022475"/>
    </source>
</evidence>
<evidence type="ECO:0000256" key="4">
    <source>
        <dbReference type="ARBA" id="ARBA00022692"/>
    </source>
</evidence>
<proteinExistence type="inferred from homology"/>
<dbReference type="EMBL" id="PDYF01000042">
    <property type="protein sequence ID" value="PHU34042.1"/>
    <property type="molecule type" value="Genomic_DNA"/>
</dbReference>
<keyword evidence="4 7" id="KW-0812">Transmembrane</keyword>
<dbReference type="Gene3D" id="1.10.3720.10">
    <property type="entry name" value="MetI-like"/>
    <property type="match status" value="1"/>
</dbReference>
<comment type="caution">
    <text evidence="9">The sequence shown here is derived from an EMBL/GenBank/DDBJ whole genome shotgun (WGS) entry which is preliminary data.</text>
</comment>
<dbReference type="PANTHER" id="PTHR30151:SF38">
    <property type="entry name" value="ALIPHATIC SULFONATES TRANSPORT PERMEASE PROTEIN SSUC-RELATED"/>
    <property type="match status" value="1"/>
</dbReference>
<dbReference type="AlphaFoldDB" id="A0A2G3DSN2"/>
<reference evidence="9 10" key="2">
    <citation type="submission" date="2017-10" db="EMBL/GenBank/DDBJ databases">
        <authorList>
            <person name="Banno H."/>
            <person name="Chua N.-H."/>
        </authorList>
    </citation>
    <scope>NUCLEOTIDE SEQUENCE [LARGE SCALE GENOMIC DNA]</scope>
    <source>
        <strain evidence="9 10">JK626</strain>
    </source>
</reference>
<dbReference type="GO" id="GO:0005886">
    <property type="term" value="C:plasma membrane"/>
    <property type="evidence" value="ECO:0007669"/>
    <property type="project" value="UniProtKB-SubCell"/>
</dbReference>
<accession>A0A2G3DSN2</accession>
<feature type="transmembrane region" description="Helical" evidence="7">
    <location>
        <begin position="7"/>
        <end position="25"/>
    </location>
</feature>
<dbReference type="Pfam" id="PF00528">
    <property type="entry name" value="BPD_transp_1"/>
    <property type="match status" value="1"/>
</dbReference>
<keyword evidence="5 7" id="KW-1133">Transmembrane helix</keyword>
<evidence type="ECO:0000259" key="8">
    <source>
        <dbReference type="PROSITE" id="PS50928"/>
    </source>
</evidence>
<evidence type="ECO:0000313" key="10">
    <source>
        <dbReference type="Proteomes" id="UP000225889"/>
    </source>
</evidence>
<evidence type="ECO:0000256" key="6">
    <source>
        <dbReference type="ARBA" id="ARBA00023136"/>
    </source>
</evidence>
<comment type="subcellular location">
    <subcellularLocation>
        <location evidence="1 7">Cell membrane</location>
        <topology evidence="1 7">Multi-pass membrane protein</topology>
    </subcellularLocation>
</comment>
<dbReference type="CDD" id="cd06261">
    <property type="entry name" value="TM_PBP2"/>
    <property type="match status" value="1"/>
</dbReference>
<dbReference type="PANTHER" id="PTHR30151">
    <property type="entry name" value="ALKANE SULFONATE ABC TRANSPORTER-RELATED, MEMBRANE SUBUNIT"/>
    <property type="match status" value="1"/>
</dbReference>
<evidence type="ECO:0000256" key="5">
    <source>
        <dbReference type="ARBA" id="ARBA00022989"/>
    </source>
</evidence>
<sequence>MSNKVKDANISFIIPFLIVVAWFYATTINNMSGAILPKISDVFEAFKNLTQNGQLQQDIIASLLRVIQGYVIASFLGVALGALAGMIPFVRKLILPAATAIRQVPIIAWIPLIILWCGIGEVSKVVIIVIAATFPIMINTMSGVSSTSELLLEVASLYKLGKWETFLKVYLPNALPSILVGLKLGMGASWMAVVAAEMLGASSGIGYRLNDARSMLKSDQVILCIILIGVIGIGTDWILSKIFKKITPWENNK</sequence>
<dbReference type="PROSITE" id="PS50928">
    <property type="entry name" value="ABC_TM1"/>
    <property type="match status" value="1"/>
</dbReference>
<feature type="transmembrane region" description="Helical" evidence="7">
    <location>
        <begin position="106"/>
        <end position="138"/>
    </location>
</feature>
<organism evidence="9 10">
    <name type="scientific">Pseudobutyrivibrio ruminis</name>
    <dbReference type="NCBI Taxonomy" id="46206"/>
    <lineage>
        <taxon>Bacteria</taxon>
        <taxon>Bacillati</taxon>
        <taxon>Bacillota</taxon>
        <taxon>Clostridia</taxon>
        <taxon>Lachnospirales</taxon>
        <taxon>Lachnospiraceae</taxon>
        <taxon>Pseudobutyrivibrio</taxon>
    </lineage>
</organism>
<evidence type="ECO:0000256" key="1">
    <source>
        <dbReference type="ARBA" id="ARBA00004651"/>
    </source>
</evidence>
<protein>
    <submittedName>
        <fullName evidence="9">ABC transporter permease</fullName>
    </submittedName>
</protein>
<reference evidence="9 10" key="1">
    <citation type="submission" date="2017-10" db="EMBL/GenBank/DDBJ databases">
        <title>Resolving the taxonomy of Roseburia spp., Eubacterium rectale and Agathobacter spp. through phylogenomic analysis.</title>
        <authorList>
            <person name="Sheridan P.O."/>
            <person name="Walker A.W."/>
            <person name="Duncan S.H."/>
            <person name="Scott K.P."/>
            <person name="Toole P.W.O."/>
            <person name="Luis P."/>
            <person name="Flint H.J."/>
        </authorList>
    </citation>
    <scope>NUCLEOTIDE SEQUENCE [LARGE SCALE GENOMIC DNA]</scope>
    <source>
        <strain evidence="9 10">JK626</strain>
    </source>
</reference>
<evidence type="ECO:0000256" key="7">
    <source>
        <dbReference type="RuleBase" id="RU363032"/>
    </source>
</evidence>
<keyword evidence="2 7" id="KW-0813">Transport</keyword>
<evidence type="ECO:0000256" key="2">
    <source>
        <dbReference type="ARBA" id="ARBA00022448"/>
    </source>
</evidence>
<feature type="transmembrane region" description="Helical" evidence="7">
    <location>
        <begin position="221"/>
        <end position="239"/>
    </location>
</feature>
<dbReference type="Proteomes" id="UP000225889">
    <property type="component" value="Unassembled WGS sequence"/>
</dbReference>
<dbReference type="FunFam" id="1.10.3720.10:FF:000003">
    <property type="entry name" value="Aliphatic sulfonate ABC transporter permease"/>
    <property type="match status" value="1"/>
</dbReference>
<dbReference type="InterPro" id="IPR000515">
    <property type="entry name" value="MetI-like"/>
</dbReference>
<name>A0A2G3DSN2_9FIRM</name>
<feature type="transmembrane region" description="Helical" evidence="7">
    <location>
        <begin position="70"/>
        <end position="94"/>
    </location>
</feature>
<keyword evidence="6 7" id="KW-0472">Membrane</keyword>
<keyword evidence="3" id="KW-1003">Cell membrane</keyword>
<gene>
    <name evidence="9" type="ORF">CSX01_12205</name>
</gene>
<dbReference type="SUPFAM" id="SSF161098">
    <property type="entry name" value="MetI-like"/>
    <property type="match status" value="1"/>
</dbReference>
<feature type="domain" description="ABC transmembrane type-1" evidence="8">
    <location>
        <begin position="59"/>
        <end position="239"/>
    </location>
</feature>
<evidence type="ECO:0000313" key="9">
    <source>
        <dbReference type="EMBL" id="PHU34042.1"/>
    </source>
</evidence>
<feature type="transmembrane region" description="Helical" evidence="7">
    <location>
        <begin position="188"/>
        <end position="209"/>
    </location>
</feature>
<dbReference type="InterPro" id="IPR035906">
    <property type="entry name" value="MetI-like_sf"/>
</dbReference>
<dbReference type="RefSeq" id="WP_090487271.1">
    <property type="nucleotide sequence ID" value="NZ_PDYF01000042.1"/>
</dbReference>
<dbReference type="GO" id="GO:0042918">
    <property type="term" value="P:alkanesulfonate transmembrane transport"/>
    <property type="evidence" value="ECO:0007669"/>
    <property type="project" value="UniProtKB-ARBA"/>
</dbReference>